<name>A0A5R8LSR0_9FLAO</name>
<proteinExistence type="predicted"/>
<dbReference type="EMBL" id="VBUK01000017">
    <property type="protein sequence ID" value="TLF40190.1"/>
    <property type="molecule type" value="Genomic_DNA"/>
</dbReference>
<feature type="domain" description="DUF4935" evidence="1">
    <location>
        <begin position="3"/>
        <end position="182"/>
    </location>
</feature>
<gene>
    <name evidence="2" type="ORF">FEK29_17450</name>
</gene>
<comment type="caution">
    <text evidence="2">The sequence shown here is derived from an EMBL/GenBank/DDBJ whole genome shotgun (WGS) entry which is preliminary data.</text>
</comment>
<evidence type="ECO:0000313" key="2">
    <source>
        <dbReference type="EMBL" id="TLF40190.1"/>
    </source>
</evidence>
<dbReference type="SUPFAM" id="SSF88723">
    <property type="entry name" value="PIN domain-like"/>
    <property type="match status" value="1"/>
</dbReference>
<sequence>MNIFIDTNVYLKFFHYSNDELEELRKLIVLIEQGEINLIIPRQVYNEYVRNREVKIADALRTFKADKLNNAFPIFLKEYPEYAIMKKAIQEYQTSKKKILENILTEIENYSLKADEIINEIFEKSGLLAHNEELIARAKVRYDLGNPPGKGNSYGDALNWETLLVICPPEKDLTFISDDKDYFSEIDNSKFNKYLNREWRTTKNSEIIFYKSLSEFFKNKYPKIKLASDLQKDVYIERLENSGTFRDSRHNLYKLSQFEDFTSDQINRIFFQAFSNSQIYWISEDEDINEILYNLYDKYKDKLDDTILMEFESKIKRIPEAENEDEYPF</sequence>
<accession>A0A5R8LSR0</accession>
<dbReference type="InterPro" id="IPR029060">
    <property type="entry name" value="PIN-like_dom_sf"/>
</dbReference>
<dbReference type="OrthoDB" id="569642at2"/>
<dbReference type="Proteomes" id="UP000308382">
    <property type="component" value="Unassembled WGS sequence"/>
</dbReference>
<dbReference type="AlphaFoldDB" id="A0A5R8LSR0"/>
<dbReference type="Pfam" id="PF16289">
    <property type="entry name" value="PIN_12"/>
    <property type="match status" value="1"/>
</dbReference>
<evidence type="ECO:0000259" key="1">
    <source>
        <dbReference type="Pfam" id="PF16289"/>
    </source>
</evidence>
<keyword evidence="3" id="KW-1185">Reference proteome</keyword>
<dbReference type="InterPro" id="IPR032557">
    <property type="entry name" value="DUF4935"/>
</dbReference>
<protein>
    <submittedName>
        <fullName evidence="2">Type II toxin-antitoxin system VapC family toxin</fullName>
    </submittedName>
</protein>
<dbReference type="RefSeq" id="WP_138259722.1">
    <property type="nucleotide sequence ID" value="NZ_VBUK01000017.1"/>
</dbReference>
<reference evidence="2 3" key="1">
    <citation type="journal article" date="2017" name="Int. J. Syst. Evol. Microbiol.">
        <title>Maripseudobacter aurantiacus gen. nov., sp. nov., a novel member of the family Flavobacteriaceae isolated from a sedimentation basin.</title>
        <authorList>
            <person name="Chen C."/>
            <person name="Su Y."/>
            <person name="Tao T."/>
            <person name="Fu G."/>
            <person name="Zhang C."/>
            <person name="Sun C."/>
            <person name="Zhang X."/>
            <person name="Wu M."/>
        </authorList>
    </citation>
    <scope>NUCLEOTIDE SEQUENCE [LARGE SCALE GENOMIC DNA]</scope>
    <source>
        <strain evidence="3">CDA4</strain>
    </source>
</reference>
<organism evidence="2 3">
    <name type="scientific">Maribacter aurantiacus</name>
    <dbReference type="NCBI Taxonomy" id="1882343"/>
    <lineage>
        <taxon>Bacteria</taxon>
        <taxon>Pseudomonadati</taxon>
        <taxon>Bacteroidota</taxon>
        <taxon>Flavobacteriia</taxon>
        <taxon>Flavobacteriales</taxon>
        <taxon>Flavobacteriaceae</taxon>
        <taxon>Maribacter</taxon>
    </lineage>
</organism>
<evidence type="ECO:0000313" key="3">
    <source>
        <dbReference type="Proteomes" id="UP000308382"/>
    </source>
</evidence>